<proteinExistence type="predicted"/>
<feature type="region of interest" description="Disordered" evidence="1">
    <location>
        <begin position="1"/>
        <end position="42"/>
    </location>
</feature>
<sequence length="61" mass="6720">MQQRLQRSNVNNIPSSSTVPPPAREDSVEASTVSESRLGGKKVKLPLFEGEDPVAWITRVE</sequence>
<comment type="caution">
    <text evidence="2">The sequence shown here is derived from an EMBL/GenBank/DDBJ whole genome shotgun (WGS) entry which is preliminary data.</text>
</comment>
<feature type="non-terminal residue" evidence="2">
    <location>
        <position position="61"/>
    </location>
</feature>
<evidence type="ECO:0000313" key="3">
    <source>
        <dbReference type="Proteomes" id="UP000265520"/>
    </source>
</evidence>
<keyword evidence="3" id="KW-1185">Reference proteome</keyword>
<name>A0A392UJ38_9FABA</name>
<evidence type="ECO:0000313" key="2">
    <source>
        <dbReference type="EMBL" id="MCI73482.1"/>
    </source>
</evidence>
<feature type="compositionally biased region" description="Polar residues" evidence="1">
    <location>
        <begin position="1"/>
        <end position="18"/>
    </location>
</feature>
<accession>A0A392UJ38</accession>
<protein>
    <submittedName>
        <fullName evidence="2">Pentatricopeptide repeat-containing protein</fullName>
    </submittedName>
</protein>
<evidence type="ECO:0000256" key="1">
    <source>
        <dbReference type="SAM" id="MobiDB-lite"/>
    </source>
</evidence>
<dbReference type="Proteomes" id="UP000265520">
    <property type="component" value="Unassembled WGS sequence"/>
</dbReference>
<reference evidence="2 3" key="1">
    <citation type="journal article" date="2018" name="Front. Plant Sci.">
        <title>Red Clover (Trifolium pratense) and Zigzag Clover (T. medium) - A Picture of Genomic Similarities and Differences.</title>
        <authorList>
            <person name="Dluhosova J."/>
            <person name="Istvanek J."/>
            <person name="Nedelnik J."/>
            <person name="Repkova J."/>
        </authorList>
    </citation>
    <scope>NUCLEOTIDE SEQUENCE [LARGE SCALE GENOMIC DNA]</scope>
    <source>
        <strain evidence="3">cv. 10/8</strain>
        <tissue evidence="2">Leaf</tissue>
    </source>
</reference>
<dbReference type="EMBL" id="LXQA010839233">
    <property type="protein sequence ID" value="MCI73482.1"/>
    <property type="molecule type" value="Genomic_DNA"/>
</dbReference>
<organism evidence="2 3">
    <name type="scientific">Trifolium medium</name>
    <dbReference type="NCBI Taxonomy" id="97028"/>
    <lineage>
        <taxon>Eukaryota</taxon>
        <taxon>Viridiplantae</taxon>
        <taxon>Streptophyta</taxon>
        <taxon>Embryophyta</taxon>
        <taxon>Tracheophyta</taxon>
        <taxon>Spermatophyta</taxon>
        <taxon>Magnoliopsida</taxon>
        <taxon>eudicotyledons</taxon>
        <taxon>Gunneridae</taxon>
        <taxon>Pentapetalae</taxon>
        <taxon>rosids</taxon>
        <taxon>fabids</taxon>
        <taxon>Fabales</taxon>
        <taxon>Fabaceae</taxon>
        <taxon>Papilionoideae</taxon>
        <taxon>50 kb inversion clade</taxon>
        <taxon>NPAAA clade</taxon>
        <taxon>Hologalegina</taxon>
        <taxon>IRL clade</taxon>
        <taxon>Trifolieae</taxon>
        <taxon>Trifolium</taxon>
    </lineage>
</organism>
<dbReference type="AlphaFoldDB" id="A0A392UJ38"/>